<evidence type="ECO:0000259" key="1">
    <source>
        <dbReference type="PROSITE" id="PS50041"/>
    </source>
</evidence>
<reference evidence="2 3" key="1">
    <citation type="submission" date="2016-10" db="EMBL/GenBank/DDBJ databases">
        <authorList>
            <person name="de Groot N.N."/>
        </authorList>
    </citation>
    <scope>NUCLEOTIDE SEQUENCE [LARGE SCALE GENOMIC DNA]</scope>
    <source>
        <strain evidence="2 3">DSM 21228</strain>
    </source>
</reference>
<dbReference type="STRING" id="525918.SAMN05660964_02536"/>
<dbReference type="Proteomes" id="UP000199397">
    <property type="component" value="Unassembled WGS sequence"/>
</dbReference>
<feature type="domain" description="C-type lectin" evidence="1">
    <location>
        <begin position="13"/>
        <end position="66"/>
    </location>
</feature>
<dbReference type="Gene3D" id="3.10.100.10">
    <property type="entry name" value="Mannose-Binding Protein A, subunit A"/>
    <property type="match status" value="1"/>
</dbReference>
<dbReference type="EMBL" id="FNQP01000014">
    <property type="protein sequence ID" value="SEA81946.1"/>
    <property type="molecule type" value="Genomic_DNA"/>
</dbReference>
<dbReference type="InterPro" id="IPR001304">
    <property type="entry name" value="C-type_lectin-like"/>
</dbReference>
<sequence length="206" mass="22257">MSNTFPLISGWGYWLGYTDKVQEGLWTTVTGDIPLYHNWYPGEPNQSGEENYAVTVFTNDTWQWNDMSLTDSNAPKSAIIERTAAPNINITANPFTVQAADETGTAFTVPAGKTQCTFTATGTWKWDVPSPAVTPDGGGSAYAGFRIPTGNAFDLILQRTGGEFEHVGAAKDVGVIGGDVLHFLMNDMPGHYYDNSGELSVSVSCQ</sequence>
<dbReference type="Gene3D" id="2.60.120.430">
    <property type="entry name" value="Galactose-binding lectin"/>
    <property type="match status" value="1"/>
</dbReference>
<dbReference type="AlphaFoldDB" id="A0A1H4EAI3"/>
<evidence type="ECO:0000313" key="3">
    <source>
        <dbReference type="Proteomes" id="UP000199397"/>
    </source>
</evidence>
<protein>
    <recommendedName>
        <fullName evidence="1">C-type lectin domain-containing protein</fullName>
    </recommendedName>
</protein>
<name>A0A1H4EAI3_9GAMM</name>
<dbReference type="PROSITE" id="PS50041">
    <property type="entry name" value="C_TYPE_LECTIN_2"/>
    <property type="match status" value="1"/>
</dbReference>
<dbReference type="SUPFAM" id="SSF56436">
    <property type="entry name" value="C-type lectin-like"/>
    <property type="match status" value="1"/>
</dbReference>
<gene>
    <name evidence="2" type="ORF">SAMN05660964_02536</name>
</gene>
<proteinExistence type="predicted"/>
<dbReference type="InterPro" id="IPR016187">
    <property type="entry name" value="CTDL_fold"/>
</dbReference>
<dbReference type="InterPro" id="IPR016186">
    <property type="entry name" value="C-type_lectin-like/link_sf"/>
</dbReference>
<accession>A0A1H4EAI3</accession>
<evidence type="ECO:0000313" key="2">
    <source>
        <dbReference type="EMBL" id="SEA81946.1"/>
    </source>
</evidence>
<dbReference type="Pfam" id="PF00059">
    <property type="entry name" value="Lectin_C"/>
    <property type="match status" value="1"/>
</dbReference>
<organism evidence="2 3">
    <name type="scientific">Thiothrix caldifontis</name>
    <dbReference type="NCBI Taxonomy" id="525918"/>
    <lineage>
        <taxon>Bacteria</taxon>
        <taxon>Pseudomonadati</taxon>
        <taxon>Pseudomonadota</taxon>
        <taxon>Gammaproteobacteria</taxon>
        <taxon>Thiotrichales</taxon>
        <taxon>Thiotrichaceae</taxon>
        <taxon>Thiothrix</taxon>
    </lineage>
</organism>
<keyword evidence="3" id="KW-1185">Reference proteome</keyword>